<dbReference type="EMBL" id="LNXY01000027">
    <property type="protein sequence ID" value="KTC85966.1"/>
    <property type="molecule type" value="Genomic_DNA"/>
</dbReference>
<evidence type="ECO:0000313" key="6">
    <source>
        <dbReference type="EMBL" id="KTC85966.1"/>
    </source>
</evidence>
<evidence type="ECO:0000256" key="4">
    <source>
        <dbReference type="PIRSR" id="PIRSR006806-1"/>
    </source>
</evidence>
<dbReference type="GO" id="GO:0035999">
    <property type="term" value="P:tetrahydrofolate interconversion"/>
    <property type="evidence" value="ECO:0007669"/>
    <property type="project" value="TreeGrafter"/>
</dbReference>
<comment type="caution">
    <text evidence="6">The sequence shown here is derived from an EMBL/GenBank/DDBJ whole genome shotgun (WGS) entry which is preliminary data.</text>
</comment>
<accession>A0A0W0SRM6</accession>
<dbReference type="GO" id="GO:0030272">
    <property type="term" value="F:5-formyltetrahydrofolate cyclo-ligase activity"/>
    <property type="evidence" value="ECO:0007669"/>
    <property type="project" value="UniProtKB-EC"/>
</dbReference>
<gene>
    <name evidence="6" type="primary">fthC</name>
    <name evidence="6" type="ORF">Ldro_2291</name>
</gene>
<dbReference type="GO" id="GO:0009396">
    <property type="term" value="P:folic acid-containing compound biosynthetic process"/>
    <property type="evidence" value="ECO:0007669"/>
    <property type="project" value="TreeGrafter"/>
</dbReference>
<dbReference type="PANTHER" id="PTHR23407:SF1">
    <property type="entry name" value="5-FORMYLTETRAHYDROFOLATE CYCLO-LIGASE"/>
    <property type="match status" value="1"/>
</dbReference>
<keyword evidence="7" id="KW-1185">Reference proteome</keyword>
<evidence type="ECO:0000256" key="1">
    <source>
        <dbReference type="ARBA" id="ARBA00010638"/>
    </source>
</evidence>
<feature type="binding site" evidence="4">
    <location>
        <position position="63"/>
    </location>
    <ligand>
        <name>substrate</name>
    </ligand>
</feature>
<comment type="catalytic activity">
    <reaction evidence="5">
        <text>(6S)-5-formyl-5,6,7,8-tetrahydrofolate + ATP = (6R)-5,10-methenyltetrahydrofolate + ADP + phosphate</text>
        <dbReference type="Rhea" id="RHEA:10488"/>
        <dbReference type="ChEBI" id="CHEBI:30616"/>
        <dbReference type="ChEBI" id="CHEBI:43474"/>
        <dbReference type="ChEBI" id="CHEBI:57455"/>
        <dbReference type="ChEBI" id="CHEBI:57457"/>
        <dbReference type="ChEBI" id="CHEBI:456216"/>
        <dbReference type="EC" id="6.3.3.2"/>
    </reaction>
</comment>
<dbReference type="Proteomes" id="UP000054736">
    <property type="component" value="Unassembled WGS sequence"/>
</dbReference>
<dbReference type="Gene3D" id="3.40.50.10420">
    <property type="entry name" value="NagB/RpiA/CoA transferase-like"/>
    <property type="match status" value="1"/>
</dbReference>
<dbReference type="PANTHER" id="PTHR23407">
    <property type="entry name" value="ATPASE INHIBITOR/5-FORMYLTETRAHYDROFOLATE CYCLO-LIGASE"/>
    <property type="match status" value="1"/>
</dbReference>
<evidence type="ECO:0000256" key="2">
    <source>
        <dbReference type="ARBA" id="ARBA00022741"/>
    </source>
</evidence>
<dbReference type="AlphaFoldDB" id="A0A0W0SRM6"/>
<dbReference type="GO" id="GO:0005524">
    <property type="term" value="F:ATP binding"/>
    <property type="evidence" value="ECO:0007669"/>
    <property type="project" value="UniProtKB-KW"/>
</dbReference>
<dbReference type="InterPro" id="IPR037171">
    <property type="entry name" value="NagB/RpiA_transferase-like"/>
</dbReference>
<dbReference type="SUPFAM" id="SSF100950">
    <property type="entry name" value="NagB/RpiA/CoA transferase-like"/>
    <property type="match status" value="1"/>
</dbReference>
<keyword evidence="6" id="KW-0436">Ligase</keyword>
<keyword evidence="5" id="KW-0460">Magnesium</keyword>
<protein>
    <recommendedName>
        <fullName evidence="5">5-formyltetrahydrofolate cyclo-ligase</fullName>
        <ecNumber evidence="5">6.3.3.2</ecNumber>
    </recommendedName>
</protein>
<reference evidence="6 7" key="1">
    <citation type="submission" date="2015-11" db="EMBL/GenBank/DDBJ databases">
        <title>Genomic analysis of 38 Legionella species identifies large and diverse effector repertoires.</title>
        <authorList>
            <person name="Burstein D."/>
            <person name="Amaro F."/>
            <person name="Zusman T."/>
            <person name="Lifshitz Z."/>
            <person name="Cohen O."/>
            <person name="Gilbert J.A."/>
            <person name="Pupko T."/>
            <person name="Shuman H.A."/>
            <person name="Segal G."/>
        </authorList>
    </citation>
    <scope>NUCLEOTIDE SEQUENCE [LARGE SCALE GENOMIC DNA]</scope>
    <source>
        <strain evidence="6 7">ATCC 700990</strain>
    </source>
</reference>
<dbReference type="GO" id="GO:0046872">
    <property type="term" value="F:metal ion binding"/>
    <property type="evidence" value="ECO:0007669"/>
    <property type="project" value="UniProtKB-KW"/>
</dbReference>
<keyword evidence="3 4" id="KW-0067">ATP-binding</keyword>
<sequence length="200" mass="23031">MPKNQTMSNRFKLALRRSCRQVREKLSLEYQHAASAKVCTRISHLHQYRHAKRIALYQAKGGEINLNRLWNSAPLQGKFCYFPVLTEGKSLLFLPATPATPFVNNQYGIAEPDVDKSLAIAPKLLDIIFMPLVVFDLYGTRLGMGAGYYDRTLANEDHPMLIGVAYEFQRYPYIEPQTWDIPLKAVITERNTHWSKREND</sequence>
<dbReference type="STRING" id="1212489.Ldro_2291"/>
<evidence type="ECO:0000256" key="5">
    <source>
        <dbReference type="RuleBase" id="RU361279"/>
    </source>
</evidence>
<keyword evidence="2 4" id="KW-0547">Nucleotide-binding</keyword>
<keyword evidence="5" id="KW-0479">Metal-binding</keyword>
<dbReference type="InterPro" id="IPR024185">
    <property type="entry name" value="FTHF_cligase-like_sf"/>
</dbReference>
<dbReference type="Pfam" id="PF01812">
    <property type="entry name" value="5-FTHF_cyc-lig"/>
    <property type="match status" value="1"/>
</dbReference>
<dbReference type="EC" id="6.3.3.2" evidence="5"/>
<dbReference type="RefSeq" id="WP_238584010.1">
    <property type="nucleotide sequence ID" value="NZ_CAAAIU010000001.1"/>
</dbReference>
<dbReference type="InterPro" id="IPR002698">
    <property type="entry name" value="FTHF_cligase"/>
</dbReference>
<feature type="binding site" evidence="4">
    <location>
        <begin position="12"/>
        <end position="16"/>
    </location>
    <ligand>
        <name>ATP</name>
        <dbReference type="ChEBI" id="CHEBI:30616"/>
    </ligand>
</feature>
<evidence type="ECO:0000313" key="7">
    <source>
        <dbReference type="Proteomes" id="UP000054736"/>
    </source>
</evidence>
<proteinExistence type="inferred from homology"/>
<evidence type="ECO:0000256" key="3">
    <source>
        <dbReference type="ARBA" id="ARBA00022840"/>
    </source>
</evidence>
<comment type="similarity">
    <text evidence="1 5">Belongs to the 5-formyltetrahydrofolate cyclo-ligase family.</text>
</comment>
<dbReference type="PATRIC" id="fig|1212489.4.peg.2417"/>
<dbReference type="PIRSF" id="PIRSF006806">
    <property type="entry name" value="FTHF_cligase"/>
    <property type="match status" value="1"/>
</dbReference>
<feature type="binding site" evidence="4">
    <location>
        <begin position="141"/>
        <end position="149"/>
    </location>
    <ligand>
        <name>ATP</name>
        <dbReference type="ChEBI" id="CHEBI:30616"/>
    </ligand>
</feature>
<dbReference type="NCBIfam" id="TIGR02727">
    <property type="entry name" value="MTHFS_bact"/>
    <property type="match status" value="1"/>
</dbReference>
<comment type="cofactor">
    <cofactor evidence="5">
        <name>Mg(2+)</name>
        <dbReference type="ChEBI" id="CHEBI:18420"/>
    </cofactor>
</comment>
<organism evidence="6 7">
    <name type="scientific">Legionella drozanskii LLAP-1</name>
    <dbReference type="NCBI Taxonomy" id="1212489"/>
    <lineage>
        <taxon>Bacteria</taxon>
        <taxon>Pseudomonadati</taxon>
        <taxon>Pseudomonadota</taxon>
        <taxon>Gammaproteobacteria</taxon>
        <taxon>Legionellales</taxon>
        <taxon>Legionellaceae</taxon>
        <taxon>Legionella</taxon>
    </lineage>
</organism>
<name>A0A0W0SRM6_9GAMM</name>